<protein>
    <recommendedName>
        <fullName evidence="2">Myb/SANT-like domain-containing protein</fullName>
    </recommendedName>
</protein>
<dbReference type="Proteomes" id="UP000559256">
    <property type="component" value="Unassembled WGS sequence"/>
</dbReference>
<feature type="signal peptide" evidence="1">
    <location>
        <begin position="1"/>
        <end position="17"/>
    </location>
</feature>
<comment type="caution">
    <text evidence="3">The sequence shown here is derived from an EMBL/GenBank/DDBJ whole genome shotgun (WGS) entry which is preliminary data.</text>
</comment>
<dbReference type="AlphaFoldDB" id="A0A8H5CRC3"/>
<reference evidence="3 4" key="1">
    <citation type="journal article" date="2020" name="ISME J.">
        <title>Uncovering the hidden diversity of litter-decomposition mechanisms in mushroom-forming fungi.</title>
        <authorList>
            <person name="Floudas D."/>
            <person name="Bentzer J."/>
            <person name="Ahren D."/>
            <person name="Johansson T."/>
            <person name="Persson P."/>
            <person name="Tunlid A."/>
        </authorList>
    </citation>
    <scope>NUCLEOTIDE SEQUENCE [LARGE SCALE GENOMIC DNA]</scope>
    <source>
        <strain evidence="3 4">CBS 291.85</strain>
    </source>
</reference>
<dbReference type="EMBL" id="JAACJM010000101">
    <property type="protein sequence ID" value="KAF5346596.1"/>
    <property type="molecule type" value="Genomic_DNA"/>
</dbReference>
<sequence length="115" mass="12387">MLIIVLMAVFLDQKAEGNQTDNGGWKSKAINTAVKALEGSEKKSGGAPKTPSSLKNEFKNFNSLAEKSGWGWDEENQCVDASNEQWETLIEVLSFYSVYRVVTAPAAATTANAAA</sequence>
<gene>
    <name evidence="3" type="ORF">D9758_013463</name>
</gene>
<organism evidence="3 4">
    <name type="scientific">Tetrapyrgos nigripes</name>
    <dbReference type="NCBI Taxonomy" id="182062"/>
    <lineage>
        <taxon>Eukaryota</taxon>
        <taxon>Fungi</taxon>
        <taxon>Dikarya</taxon>
        <taxon>Basidiomycota</taxon>
        <taxon>Agaricomycotina</taxon>
        <taxon>Agaricomycetes</taxon>
        <taxon>Agaricomycetidae</taxon>
        <taxon>Agaricales</taxon>
        <taxon>Marasmiineae</taxon>
        <taxon>Marasmiaceae</taxon>
        <taxon>Tetrapyrgos</taxon>
    </lineage>
</organism>
<feature type="domain" description="Myb/SANT-like" evidence="2">
    <location>
        <begin position="5"/>
        <end position="87"/>
    </location>
</feature>
<keyword evidence="1" id="KW-0732">Signal</keyword>
<evidence type="ECO:0000259" key="2">
    <source>
        <dbReference type="Pfam" id="PF12776"/>
    </source>
</evidence>
<keyword evidence="4" id="KW-1185">Reference proteome</keyword>
<proteinExistence type="predicted"/>
<evidence type="ECO:0000313" key="3">
    <source>
        <dbReference type="EMBL" id="KAF5346596.1"/>
    </source>
</evidence>
<evidence type="ECO:0000256" key="1">
    <source>
        <dbReference type="SAM" id="SignalP"/>
    </source>
</evidence>
<dbReference type="Pfam" id="PF12776">
    <property type="entry name" value="Myb_DNA-bind_3"/>
    <property type="match status" value="1"/>
</dbReference>
<dbReference type="InterPro" id="IPR024752">
    <property type="entry name" value="Myb/SANT-like_dom"/>
</dbReference>
<feature type="chain" id="PRO_5034849496" description="Myb/SANT-like domain-containing protein" evidence="1">
    <location>
        <begin position="18"/>
        <end position="115"/>
    </location>
</feature>
<name>A0A8H5CRC3_9AGAR</name>
<accession>A0A8H5CRC3</accession>
<evidence type="ECO:0000313" key="4">
    <source>
        <dbReference type="Proteomes" id="UP000559256"/>
    </source>
</evidence>
<dbReference type="OrthoDB" id="76215at2759"/>